<comment type="similarity">
    <text evidence="2">Belongs to the YkuD family.</text>
</comment>
<evidence type="ECO:0000259" key="10">
    <source>
        <dbReference type="PROSITE" id="PS51782"/>
    </source>
</evidence>
<accession>A0A161P5B1</accession>
<dbReference type="EMBL" id="LTAO01000039">
    <property type="protein sequence ID" value="KYG26059.1"/>
    <property type="molecule type" value="Genomic_DNA"/>
</dbReference>
<dbReference type="GO" id="GO:0071972">
    <property type="term" value="F:peptidoglycan L,D-transpeptidase activity"/>
    <property type="evidence" value="ECO:0007669"/>
    <property type="project" value="TreeGrafter"/>
</dbReference>
<dbReference type="InterPro" id="IPR036779">
    <property type="entry name" value="LysM_dom_sf"/>
</dbReference>
<evidence type="ECO:0000256" key="9">
    <source>
        <dbReference type="PROSITE-ProRule" id="PRU01373"/>
    </source>
</evidence>
<comment type="pathway">
    <text evidence="1 9">Cell wall biogenesis; peptidoglycan biosynthesis.</text>
</comment>
<dbReference type="AlphaFoldDB" id="A0A161P5B1"/>
<evidence type="ECO:0000256" key="8">
    <source>
        <dbReference type="ARBA" id="ARBA00023316"/>
    </source>
</evidence>
<evidence type="ECO:0000313" key="12">
    <source>
        <dbReference type="EMBL" id="KYG26059.1"/>
    </source>
</evidence>
<dbReference type="GO" id="GO:0016757">
    <property type="term" value="F:glycosyltransferase activity"/>
    <property type="evidence" value="ECO:0007669"/>
    <property type="project" value="UniProtKB-KW"/>
</dbReference>
<evidence type="ECO:0000256" key="6">
    <source>
        <dbReference type="ARBA" id="ARBA00022960"/>
    </source>
</evidence>
<name>A0A161P5B1_9BACI</name>
<keyword evidence="8 9" id="KW-0961">Cell wall biogenesis/degradation</keyword>
<dbReference type="Gene3D" id="3.10.350.10">
    <property type="entry name" value="LysM domain"/>
    <property type="match status" value="1"/>
</dbReference>
<dbReference type="PANTHER" id="PTHR30582">
    <property type="entry name" value="L,D-TRANSPEPTIDASE"/>
    <property type="match status" value="1"/>
</dbReference>
<evidence type="ECO:0000313" key="13">
    <source>
        <dbReference type="Proteomes" id="UP000075806"/>
    </source>
</evidence>
<dbReference type="PROSITE" id="PS51782">
    <property type="entry name" value="LYSM"/>
    <property type="match status" value="1"/>
</dbReference>
<dbReference type="Gene3D" id="2.40.440.10">
    <property type="entry name" value="L,D-transpeptidase catalytic domain-like"/>
    <property type="match status" value="1"/>
</dbReference>
<evidence type="ECO:0000256" key="1">
    <source>
        <dbReference type="ARBA" id="ARBA00004752"/>
    </source>
</evidence>
<feature type="domain" description="L,D-TPase catalytic" evidence="11">
    <location>
        <begin position="57"/>
        <end position="164"/>
    </location>
</feature>
<reference evidence="12" key="1">
    <citation type="submission" date="2016-02" db="EMBL/GenBank/DDBJ databases">
        <title>Genome sequence of Bacillus trypoxylicola KCTC 13244(T).</title>
        <authorList>
            <person name="Jeong H."/>
            <person name="Park S.-H."/>
            <person name="Choi S.-K."/>
        </authorList>
    </citation>
    <scope>NUCLEOTIDE SEQUENCE [LARGE SCALE GENOMIC DNA]</scope>
    <source>
        <strain evidence="12">KCTC 13244</strain>
    </source>
</reference>
<dbReference type="SUPFAM" id="SSF54106">
    <property type="entry name" value="LysM domain"/>
    <property type="match status" value="1"/>
</dbReference>
<dbReference type="CDD" id="cd00118">
    <property type="entry name" value="LysM"/>
    <property type="match status" value="1"/>
</dbReference>
<keyword evidence="4" id="KW-0808">Transferase</keyword>
<evidence type="ECO:0000256" key="3">
    <source>
        <dbReference type="ARBA" id="ARBA00022676"/>
    </source>
</evidence>
<proteinExistence type="inferred from homology"/>
<dbReference type="Pfam" id="PF03734">
    <property type="entry name" value="YkuD"/>
    <property type="match status" value="1"/>
</dbReference>
<keyword evidence="13" id="KW-1185">Reference proteome</keyword>
<comment type="caution">
    <text evidence="12">The sequence shown here is derived from an EMBL/GenBank/DDBJ whole genome shotgun (WGS) entry which is preliminary data.</text>
</comment>
<dbReference type="GO" id="GO:0018104">
    <property type="term" value="P:peptidoglycan-protein cross-linking"/>
    <property type="evidence" value="ECO:0007669"/>
    <property type="project" value="TreeGrafter"/>
</dbReference>
<keyword evidence="3" id="KW-0328">Glycosyltransferase</keyword>
<dbReference type="RefSeq" id="WP_061950235.1">
    <property type="nucleotide sequence ID" value="NZ_LTAO01000039.1"/>
</dbReference>
<sequence length="165" mass="18203">MYYHTVMAGETLGSISLDYRVPLSSIIQANQLANPNFIMVGQRIYIPGIPDPSQIPYEIYIKLSDRVLTLYRDQAIVKTYPIAVGRMLTETPLGEFVIINKAPNPGGPFGAMWMSISRNHYGIHGTNNPSSIGTYASKGCVRMFNEDVVELASIVPIGTRVVIEP</sequence>
<dbReference type="CDD" id="cd16913">
    <property type="entry name" value="YkuD_like"/>
    <property type="match status" value="1"/>
</dbReference>
<dbReference type="InterPro" id="IPR050979">
    <property type="entry name" value="LD-transpeptidase"/>
</dbReference>
<evidence type="ECO:0000256" key="7">
    <source>
        <dbReference type="ARBA" id="ARBA00022984"/>
    </source>
</evidence>
<dbReference type="SUPFAM" id="SSF141523">
    <property type="entry name" value="L,D-transpeptidase catalytic domain-like"/>
    <property type="match status" value="1"/>
</dbReference>
<feature type="domain" description="LysM" evidence="10">
    <location>
        <begin position="2"/>
        <end position="46"/>
    </location>
</feature>
<gene>
    <name evidence="12" type="ORF">AZF04_13315</name>
</gene>
<evidence type="ECO:0000256" key="4">
    <source>
        <dbReference type="ARBA" id="ARBA00022679"/>
    </source>
</evidence>
<evidence type="ECO:0000256" key="5">
    <source>
        <dbReference type="ARBA" id="ARBA00022801"/>
    </source>
</evidence>
<dbReference type="GO" id="GO:0071555">
    <property type="term" value="P:cell wall organization"/>
    <property type="evidence" value="ECO:0007669"/>
    <property type="project" value="UniProtKB-UniRule"/>
</dbReference>
<keyword evidence="5" id="KW-0378">Hydrolase</keyword>
<dbReference type="PROSITE" id="PS52029">
    <property type="entry name" value="LD_TPASE"/>
    <property type="match status" value="1"/>
</dbReference>
<dbReference type="InterPro" id="IPR005490">
    <property type="entry name" value="LD_TPept_cat_dom"/>
</dbReference>
<dbReference type="UniPathway" id="UPA00219"/>
<evidence type="ECO:0000259" key="11">
    <source>
        <dbReference type="PROSITE" id="PS52029"/>
    </source>
</evidence>
<dbReference type="OrthoDB" id="9787225at2"/>
<dbReference type="Proteomes" id="UP000075806">
    <property type="component" value="Unassembled WGS sequence"/>
</dbReference>
<protein>
    <submittedName>
        <fullName evidence="12">L,D-transpeptidase</fullName>
    </submittedName>
</protein>
<feature type="active site" description="Nucleophile" evidence="9">
    <location>
        <position position="140"/>
    </location>
</feature>
<keyword evidence="7 9" id="KW-0573">Peptidoglycan synthesis</keyword>
<dbReference type="SMART" id="SM00257">
    <property type="entry name" value="LysM"/>
    <property type="match status" value="1"/>
</dbReference>
<dbReference type="InterPro" id="IPR038063">
    <property type="entry name" value="Transpep_catalytic_dom"/>
</dbReference>
<dbReference type="PANTHER" id="PTHR30582:SF24">
    <property type="entry name" value="L,D-TRANSPEPTIDASE ERFK_SRFK-RELATED"/>
    <property type="match status" value="1"/>
</dbReference>
<organism evidence="12 13">
    <name type="scientific">Alkalihalobacillus trypoxylicola</name>
    <dbReference type="NCBI Taxonomy" id="519424"/>
    <lineage>
        <taxon>Bacteria</taxon>
        <taxon>Bacillati</taxon>
        <taxon>Bacillota</taxon>
        <taxon>Bacilli</taxon>
        <taxon>Bacillales</taxon>
        <taxon>Bacillaceae</taxon>
        <taxon>Alkalihalobacillus</taxon>
    </lineage>
</organism>
<evidence type="ECO:0000256" key="2">
    <source>
        <dbReference type="ARBA" id="ARBA00005992"/>
    </source>
</evidence>
<keyword evidence="6 9" id="KW-0133">Cell shape</keyword>
<dbReference type="GO" id="GO:0008360">
    <property type="term" value="P:regulation of cell shape"/>
    <property type="evidence" value="ECO:0007669"/>
    <property type="project" value="UniProtKB-UniRule"/>
</dbReference>
<dbReference type="GO" id="GO:0005576">
    <property type="term" value="C:extracellular region"/>
    <property type="evidence" value="ECO:0007669"/>
    <property type="project" value="TreeGrafter"/>
</dbReference>
<dbReference type="Pfam" id="PF01476">
    <property type="entry name" value="LysM"/>
    <property type="match status" value="1"/>
</dbReference>
<dbReference type="InterPro" id="IPR018392">
    <property type="entry name" value="LysM"/>
</dbReference>
<feature type="active site" description="Proton donor/acceptor" evidence="9">
    <location>
        <position position="124"/>
    </location>
</feature>